<dbReference type="InterPro" id="IPR050851">
    <property type="entry name" value="mRNA_Cap_2O-Ribose_MeTrfase"/>
</dbReference>
<dbReference type="InParanoid" id="T1HFG4"/>
<dbReference type="EMBL" id="ACPB03006525">
    <property type="status" value="NOT_ANNOTATED_CDS"/>
    <property type="molecule type" value="Genomic_DNA"/>
</dbReference>
<protein>
    <submittedName>
        <fullName evidence="1">Mononegavirus-type SAM-dependent 2'-O-MTase domain-containing protein</fullName>
    </submittedName>
</protein>
<reference evidence="1" key="1">
    <citation type="submission" date="2015-05" db="UniProtKB">
        <authorList>
            <consortium name="EnsemblMetazoa"/>
        </authorList>
    </citation>
    <scope>IDENTIFICATION</scope>
</reference>
<name>T1HFG4_RHOPR</name>
<dbReference type="OMA" id="CKISKKH"/>
<dbReference type="GO" id="GO:0004483">
    <property type="term" value="F:methyltransferase cap1 activity"/>
    <property type="evidence" value="ECO:0007669"/>
    <property type="project" value="TreeGrafter"/>
</dbReference>
<evidence type="ECO:0000313" key="1">
    <source>
        <dbReference type="EnsemblMetazoa" id="RPRC002786-PA"/>
    </source>
</evidence>
<dbReference type="EnsemblMetazoa" id="RPRC002786-RA">
    <property type="protein sequence ID" value="RPRC002786-PA"/>
    <property type="gene ID" value="RPRC002786"/>
</dbReference>
<dbReference type="Proteomes" id="UP000015103">
    <property type="component" value="Unassembled WGS sequence"/>
</dbReference>
<keyword evidence="2" id="KW-1185">Reference proteome</keyword>
<dbReference type="Gene3D" id="3.40.50.12760">
    <property type="match status" value="1"/>
</dbReference>
<accession>T1HFG4</accession>
<dbReference type="GO" id="GO:0005737">
    <property type="term" value="C:cytoplasm"/>
    <property type="evidence" value="ECO:0007669"/>
    <property type="project" value="TreeGrafter"/>
</dbReference>
<organism evidence="1 2">
    <name type="scientific">Rhodnius prolixus</name>
    <name type="common">Triatomid bug</name>
    <dbReference type="NCBI Taxonomy" id="13249"/>
    <lineage>
        <taxon>Eukaryota</taxon>
        <taxon>Metazoa</taxon>
        <taxon>Ecdysozoa</taxon>
        <taxon>Arthropoda</taxon>
        <taxon>Hexapoda</taxon>
        <taxon>Insecta</taxon>
        <taxon>Pterygota</taxon>
        <taxon>Neoptera</taxon>
        <taxon>Paraneoptera</taxon>
        <taxon>Hemiptera</taxon>
        <taxon>Heteroptera</taxon>
        <taxon>Panheteroptera</taxon>
        <taxon>Cimicomorpha</taxon>
        <taxon>Reduviidae</taxon>
        <taxon>Triatominae</taxon>
        <taxon>Rhodnius</taxon>
    </lineage>
</organism>
<proteinExistence type="predicted"/>
<dbReference type="PANTHER" id="PTHR16121">
    <property type="entry name" value="CAP-SPECIFIC MRNA (NUCLEOSIDE-2'-O-)-METHYLTRANSFERASE 1-RELATED"/>
    <property type="match status" value="1"/>
</dbReference>
<dbReference type="AlphaFoldDB" id="T1HFG4"/>
<dbReference type="PROSITE" id="PS51590">
    <property type="entry name" value="SAM_MT_MNV_L"/>
    <property type="match status" value="1"/>
</dbReference>
<dbReference type="GO" id="GO:0005634">
    <property type="term" value="C:nucleus"/>
    <property type="evidence" value="ECO:0007669"/>
    <property type="project" value="TreeGrafter"/>
</dbReference>
<dbReference type="InterPro" id="IPR025786">
    <property type="entry name" value="Mononega_L_MeTrfase"/>
</dbReference>
<sequence length="136" mass="15776">MLRCSFNSVHIIKPVCSKEGNSEVYVVCLDFIGKDHLLPLLDHLISNYDRLTEPKVIFPLCDIPPPFISTIIECTKFFKFRQVSAILRNIRLFECKISKKHRIIIKRIRHSVAKKLIADCNILPILPEQCVVQNYI</sequence>
<dbReference type="VEuPathDB" id="VectorBase:RPRC002786"/>
<dbReference type="HOGENOM" id="CLU_1880639_0_0_1"/>
<dbReference type="eggNOG" id="KOG3674">
    <property type="taxonomic scope" value="Eukaryota"/>
</dbReference>
<evidence type="ECO:0000313" key="2">
    <source>
        <dbReference type="Proteomes" id="UP000015103"/>
    </source>
</evidence>
<dbReference type="GO" id="GO:0006370">
    <property type="term" value="P:7-methylguanosine mRNA capping"/>
    <property type="evidence" value="ECO:0007669"/>
    <property type="project" value="TreeGrafter"/>
</dbReference>
<dbReference type="PANTHER" id="PTHR16121:SF2">
    <property type="entry name" value="CAP-SPECIFIC MRNA (NUCLEOSIDE-2'-O-)-METHYLTRANSFERASE 2"/>
    <property type="match status" value="1"/>
</dbReference>